<gene>
    <name evidence="1" type="ORF">CEXT_258081</name>
</gene>
<sequence>MGSSTARDREPTSLPYRPTIPSIALRTSWGKRTTTLWWLQNMWRLELVCKNVHLFYFQPSSGRRVFFCIDSIIHSQTFQDLRQSSRGRKVGNGKPYFCPLSDPLSRRKGSEEGDDSLAKYTPDIQLNCVTKANISLKRIEITTELLTRPAPSVRSSNPEAGRSVRRDDVLPLQLSQLWGKCSFYKM</sequence>
<dbReference type="Proteomes" id="UP001054945">
    <property type="component" value="Unassembled WGS sequence"/>
</dbReference>
<accession>A0AAV4P1B9</accession>
<comment type="caution">
    <text evidence="1">The sequence shown here is derived from an EMBL/GenBank/DDBJ whole genome shotgun (WGS) entry which is preliminary data.</text>
</comment>
<dbReference type="AlphaFoldDB" id="A0AAV4P1B9"/>
<reference evidence="1 2" key="1">
    <citation type="submission" date="2021-06" db="EMBL/GenBank/DDBJ databases">
        <title>Caerostris extrusa draft genome.</title>
        <authorList>
            <person name="Kono N."/>
            <person name="Arakawa K."/>
        </authorList>
    </citation>
    <scope>NUCLEOTIDE SEQUENCE [LARGE SCALE GENOMIC DNA]</scope>
</reference>
<dbReference type="EMBL" id="BPLR01003982">
    <property type="protein sequence ID" value="GIX90992.1"/>
    <property type="molecule type" value="Genomic_DNA"/>
</dbReference>
<name>A0AAV4P1B9_CAEEX</name>
<evidence type="ECO:0000313" key="1">
    <source>
        <dbReference type="EMBL" id="GIX90992.1"/>
    </source>
</evidence>
<organism evidence="1 2">
    <name type="scientific">Caerostris extrusa</name>
    <name type="common">Bark spider</name>
    <name type="synonym">Caerostris bankana</name>
    <dbReference type="NCBI Taxonomy" id="172846"/>
    <lineage>
        <taxon>Eukaryota</taxon>
        <taxon>Metazoa</taxon>
        <taxon>Ecdysozoa</taxon>
        <taxon>Arthropoda</taxon>
        <taxon>Chelicerata</taxon>
        <taxon>Arachnida</taxon>
        <taxon>Araneae</taxon>
        <taxon>Araneomorphae</taxon>
        <taxon>Entelegynae</taxon>
        <taxon>Araneoidea</taxon>
        <taxon>Araneidae</taxon>
        <taxon>Caerostris</taxon>
    </lineage>
</organism>
<protein>
    <submittedName>
        <fullName evidence="1">Uncharacterized protein</fullName>
    </submittedName>
</protein>
<evidence type="ECO:0000313" key="2">
    <source>
        <dbReference type="Proteomes" id="UP001054945"/>
    </source>
</evidence>
<proteinExistence type="predicted"/>
<keyword evidence="2" id="KW-1185">Reference proteome</keyword>